<evidence type="ECO:0000313" key="3">
    <source>
        <dbReference type="Proteomes" id="UP000077315"/>
    </source>
</evidence>
<dbReference type="GeneID" id="28997038"/>
<protein>
    <recommendedName>
        <fullName evidence="1">F-box domain-containing protein</fullName>
    </recommendedName>
</protein>
<dbReference type="OrthoDB" id="2253782at2759"/>
<sequence>MLAADLPFEILVQLSGLLLAEDKCACALTCKRWKTPFQESLWKSIEVKSMENLIKLCTIAKRQASEFPYSVVTQSACIAGSCTLSDLFQNDFPGTFMNSKHLYMKSISFEDIDTHIPINNNPWKSLVRLRLCIQPMRYEISMPALISFLTVVPNLQEIEIFPVSPKSFLYFNSNDFNTLHKKLPQLTSIKAGLILKDIHEDDAYKYPNLHTLRWRISCGSSEWIVKDLNERKPSLSFSIANIFPHLETINFHTKDPTEMSPTVFWDFLCQSSLPIKNLKYRTRYSYSGRDFLEEILRQFARSFSNTLETLSIERNICFNPENIVKAEFSYFPQMVDLEIKECERHGLQVLELERVYSSSRTLSYISHRCRCLEYLDLSFSKISGPIACGTKRMYIDMAYTKLQKLKIHRVQFYSSSECMNETWLHTFRGFSSTFAYSQQIRQLSHQEVLNVIDYYKDYRLKETTNAQETERSLDVHGIIEDWIEDLCRGYVELRCRNITKCFTPSLLKYMHIDGL</sequence>
<dbReference type="InterPro" id="IPR001810">
    <property type="entry name" value="F-box_dom"/>
</dbReference>
<dbReference type="InParanoid" id="A0A162X523"/>
<dbReference type="Gene3D" id="3.80.10.10">
    <property type="entry name" value="Ribonuclease Inhibitor"/>
    <property type="match status" value="1"/>
</dbReference>
<dbReference type="AlphaFoldDB" id="A0A162X523"/>
<dbReference type="InterPro" id="IPR032675">
    <property type="entry name" value="LRR_dom_sf"/>
</dbReference>
<dbReference type="RefSeq" id="XP_018290595.1">
    <property type="nucleotide sequence ID" value="XM_018436132.1"/>
</dbReference>
<gene>
    <name evidence="2" type="ORF">PHYBLDRAFT_169684</name>
</gene>
<name>A0A162X523_PHYB8</name>
<feature type="domain" description="F-box" evidence="1">
    <location>
        <begin position="4"/>
        <end position="45"/>
    </location>
</feature>
<accession>A0A162X523</accession>
<dbReference type="SUPFAM" id="SSF52047">
    <property type="entry name" value="RNI-like"/>
    <property type="match status" value="1"/>
</dbReference>
<evidence type="ECO:0000313" key="2">
    <source>
        <dbReference type="EMBL" id="OAD72555.1"/>
    </source>
</evidence>
<keyword evidence="3" id="KW-1185">Reference proteome</keyword>
<dbReference type="Gene3D" id="1.20.1280.50">
    <property type="match status" value="1"/>
</dbReference>
<dbReference type="EMBL" id="KV440983">
    <property type="protein sequence ID" value="OAD72555.1"/>
    <property type="molecule type" value="Genomic_DNA"/>
</dbReference>
<dbReference type="CDD" id="cd09917">
    <property type="entry name" value="F-box_SF"/>
    <property type="match status" value="1"/>
</dbReference>
<organism evidence="2 3">
    <name type="scientific">Phycomyces blakesleeanus (strain ATCC 8743b / DSM 1359 / FGSC 10004 / NBRC 33097 / NRRL 1555)</name>
    <dbReference type="NCBI Taxonomy" id="763407"/>
    <lineage>
        <taxon>Eukaryota</taxon>
        <taxon>Fungi</taxon>
        <taxon>Fungi incertae sedis</taxon>
        <taxon>Mucoromycota</taxon>
        <taxon>Mucoromycotina</taxon>
        <taxon>Mucoromycetes</taxon>
        <taxon>Mucorales</taxon>
        <taxon>Phycomycetaceae</taxon>
        <taxon>Phycomyces</taxon>
    </lineage>
</organism>
<evidence type="ECO:0000259" key="1">
    <source>
        <dbReference type="Pfam" id="PF12937"/>
    </source>
</evidence>
<proteinExistence type="predicted"/>
<dbReference type="Pfam" id="PF12937">
    <property type="entry name" value="F-box-like"/>
    <property type="match status" value="1"/>
</dbReference>
<dbReference type="InterPro" id="IPR036047">
    <property type="entry name" value="F-box-like_dom_sf"/>
</dbReference>
<dbReference type="Proteomes" id="UP000077315">
    <property type="component" value="Unassembled WGS sequence"/>
</dbReference>
<reference evidence="3" key="1">
    <citation type="submission" date="2015-06" db="EMBL/GenBank/DDBJ databases">
        <title>Expansion of signal transduction pathways in fungi by whole-genome duplication.</title>
        <authorList>
            <consortium name="DOE Joint Genome Institute"/>
            <person name="Corrochano L.M."/>
            <person name="Kuo A."/>
            <person name="Marcet-Houben M."/>
            <person name="Polaino S."/>
            <person name="Salamov A."/>
            <person name="Villalobos J.M."/>
            <person name="Alvarez M.I."/>
            <person name="Avalos J."/>
            <person name="Benito E.P."/>
            <person name="Benoit I."/>
            <person name="Burger G."/>
            <person name="Camino L.P."/>
            <person name="Canovas D."/>
            <person name="Cerda-Olmedo E."/>
            <person name="Cheng J.-F."/>
            <person name="Dominguez A."/>
            <person name="Elias M."/>
            <person name="Eslava A.P."/>
            <person name="Glaser F."/>
            <person name="Grimwood J."/>
            <person name="Gutierrez G."/>
            <person name="Heitman J."/>
            <person name="Henrissat B."/>
            <person name="Iturriaga E.A."/>
            <person name="Lang B.F."/>
            <person name="Lavin J.L."/>
            <person name="Lee S."/>
            <person name="Li W."/>
            <person name="Lindquist E."/>
            <person name="Lopez-Garcia S."/>
            <person name="Luque E.M."/>
            <person name="Marcos A.T."/>
            <person name="Martin J."/>
            <person name="McCluskey K."/>
            <person name="Medina H.R."/>
            <person name="Miralles-Duran A."/>
            <person name="Miyazaki A."/>
            <person name="Munoz-Torres E."/>
            <person name="Oguiza J.A."/>
            <person name="Ohm R."/>
            <person name="Olmedo M."/>
            <person name="Orejas M."/>
            <person name="Ortiz-Castellanos L."/>
            <person name="Pisabarro A.G."/>
            <person name="Rodriguez-Romero J."/>
            <person name="Ruiz-Herrera J."/>
            <person name="Ruiz-Vazquez R."/>
            <person name="Sanz C."/>
            <person name="Schackwitz W."/>
            <person name="Schmutz J."/>
            <person name="Shahriari M."/>
            <person name="Shelest E."/>
            <person name="Silva-Franco F."/>
            <person name="Soanes D."/>
            <person name="Syed K."/>
            <person name="Tagua V.G."/>
            <person name="Talbot N.J."/>
            <person name="Thon M."/>
            <person name="De vries R.P."/>
            <person name="Wiebenga A."/>
            <person name="Yadav J.S."/>
            <person name="Braun E.L."/>
            <person name="Baker S."/>
            <person name="Garre V."/>
            <person name="Horwitz B."/>
            <person name="Torres-Martinez S."/>
            <person name="Idnurm A."/>
            <person name="Herrera-Estrella A."/>
            <person name="Gabaldon T."/>
            <person name="Grigoriev I.V."/>
        </authorList>
    </citation>
    <scope>NUCLEOTIDE SEQUENCE [LARGE SCALE GENOMIC DNA]</scope>
    <source>
        <strain evidence="3">NRRL 1555(-)</strain>
    </source>
</reference>
<dbReference type="VEuPathDB" id="FungiDB:PHYBLDRAFT_169684"/>
<dbReference type="SUPFAM" id="SSF81383">
    <property type="entry name" value="F-box domain"/>
    <property type="match status" value="1"/>
</dbReference>